<dbReference type="RefSeq" id="XP_011299940.1">
    <property type="nucleotide sequence ID" value="XM_011301638.1"/>
</dbReference>
<protein>
    <submittedName>
        <fullName evidence="4">Uncharacterized protein</fullName>
    </submittedName>
</protein>
<evidence type="ECO:0000313" key="3">
    <source>
        <dbReference type="Proteomes" id="UP000694866"/>
    </source>
</evidence>
<organism evidence="3 4">
    <name type="scientific">Fopius arisanus</name>
    <dbReference type="NCBI Taxonomy" id="64838"/>
    <lineage>
        <taxon>Eukaryota</taxon>
        <taxon>Metazoa</taxon>
        <taxon>Ecdysozoa</taxon>
        <taxon>Arthropoda</taxon>
        <taxon>Hexapoda</taxon>
        <taxon>Insecta</taxon>
        <taxon>Pterygota</taxon>
        <taxon>Neoptera</taxon>
        <taxon>Endopterygota</taxon>
        <taxon>Hymenoptera</taxon>
        <taxon>Apocrita</taxon>
        <taxon>Ichneumonoidea</taxon>
        <taxon>Braconidae</taxon>
        <taxon>Opiinae</taxon>
        <taxon>Fopius</taxon>
    </lineage>
</organism>
<dbReference type="GeneID" id="105264638"/>
<keyword evidence="3" id="KW-1185">Reference proteome</keyword>
<accession>A0A9R1SZG7</accession>
<name>A0A9R1SZG7_9HYME</name>
<evidence type="ECO:0000256" key="2">
    <source>
        <dbReference type="SAM" id="MobiDB-lite"/>
    </source>
</evidence>
<feature type="coiled-coil region" evidence="1">
    <location>
        <begin position="131"/>
        <end position="158"/>
    </location>
</feature>
<dbReference type="AlphaFoldDB" id="A0A9R1SZG7"/>
<reference evidence="4" key="1">
    <citation type="submission" date="2025-08" db="UniProtKB">
        <authorList>
            <consortium name="RefSeq"/>
        </authorList>
    </citation>
    <scope>IDENTIFICATION</scope>
    <source>
        <strain evidence="4">USDA-PBARC FA_bdor</strain>
        <tissue evidence="4">Whole organism</tissue>
    </source>
</reference>
<evidence type="ECO:0000313" key="4">
    <source>
        <dbReference type="RefSeq" id="XP_011299940.1"/>
    </source>
</evidence>
<feature type="compositionally biased region" description="Polar residues" evidence="2">
    <location>
        <begin position="18"/>
        <end position="31"/>
    </location>
</feature>
<proteinExistence type="predicted"/>
<dbReference type="OrthoDB" id="8185744at2759"/>
<dbReference type="Proteomes" id="UP000694866">
    <property type="component" value="Unplaced"/>
</dbReference>
<feature type="compositionally biased region" description="Basic and acidic residues" evidence="2">
    <location>
        <begin position="33"/>
        <end position="44"/>
    </location>
</feature>
<evidence type="ECO:0000256" key="1">
    <source>
        <dbReference type="SAM" id="Coils"/>
    </source>
</evidence>
<feature type="region of interest" description="Disordered" evidence="2">
    <location>
        <begin position="18"/>
        <end position="49"/>
    </location>
</feature>
<sequence length="272" mass="31302">MDSTRKINWLSPAVSLNASSITGSQTSTRSTYRPREPPQPRPSEDSSYNVKPLLKGIHETCAENNALIKEWTPLLKTLDLESRSLTPKTTDHLEKVSGILKTEGLSSVDETHLTISCNRRRLDELQKSRIDRNLKRKYEDLCSRYARLEEKVKDAQKKVNFITDFVDSARELNEREYSEIIHKLTKLNEYRETVGNLENELAGLDVADDYPDRILEKYSRYLGATGELAELNKVINYYGDLPADILQAKAAVEQKEKRRLEVKNLLDERMMK</sequence>
<dbReference type="KEGG" id="fas:105264638"/>
<keyword evidence="1" id="KW-0175">Coiled coil</keyword>
<gene>
    <name evidence="4" type="primary">LOC105264638</name>
</gene>